<sequence>MLGRNELCPCGSGKKYKKCCLNKDVVMERAERKVSSTQKQYSQLYTRIQEFAKQDKFKEECEKAKEMFYIVEDEATNEKFERFFNTYFIQDHIMENKKVMTVEFYEENRDNLTTQDVEVLRSLFESYVSVYEVTEILEGKIVLKDCLTEREISTEDINLLKDFKVGSCMIARIVEIEGTSILIDVTISISNAVKDVICNDVRYLFNQYEDLYKDMKTFLIHHTHILYKYMQQLLDPSIAEYLKEQKESKMKKVQEEVALTSEDGQEDDCKVCSVLRQNVEAEHIDACVSFWKEYTKTNSDVKGSENGWAAAVEYHIKKNAGESITQAQISKKYEISPSTLGKRYKDLKVS</sequence>
<dbReference type="InterPro" id="IPR036915">
    <property type="entry name" value="Cyclin-like_sf"/>
</dbReference>
<dbReference type="InterPro" id="IPR004027">
    <property type="entry name" value="SEC_C_motif"/>
</dbReference>
<proteinExistence type="predicted"/>
<dbReference type="AlphaFoldDB" id="A0A2P2BMQ7"/>
<dbReference type="EMBL" id="LN650648">
    <property type="protein sequence ID" value="CEI71676.1"/>
    <property type="molecule type" value="Genomic_DNA"/>
</dbReference>
<organism evidence="1 2">
    <name type="scientific">Romboutsia hominis</name>
    <dbReference type="NCBI Taxonomy" id="1507512"/>
    <lineage>
        <taxon>Bacteria</taxon>
        <taxon>Bacillati</taxon>
        <taxon>Bacillota</taxon>
        <taxon>Clostridia</taxon>
        <taxon>Peptostreptococcales</taxon>
        <taxon>Peptostreptococcaceae</taxon>
        <taxon>Romboutsia</taxon>
    </lineage>
</organism>
<evidence type="ECO:0000313" key="2">
    <source>
        <dbReference type="Proteomes" id="UP000245695"/>
    </source>
</evidence>
<dbReference type="Proteomes" id="UP000245695">
    <property type="component" value="Chromosome 1"/>
</dbReference>
<dbReference type="InterPro" id="IPR058292">
    <property type="entry name" value="DUF7986"/>
</dbReference>
<reference evidence="1 2" key="1">
    <citation type="submission" date="2014-09" db="EMBL/GenBank/DDBJ databases">
        <authorList>
            <person name="Hornung B.V."/>
        </authorList>
    </citation>
    <scope>NUCLEOTIDE SEQUENCE [LARGE SCALE GENOMIC DNA]</scope>
    <source>
        <strain evidence="1 2">FRIFI</strain>
    </source>
</reference>
<dbReference type="SUPFAM" id="SSF47954">
    <property type="entry name" value="Cyclin-like"/>
    <property type="match status" value="1"/>
</dbReference>
<dbReference type="Pfam" id="PF25948">
    <property type="entry name" value="DUF7986"/>
    <property type="match status" value="1"/>
</dbReference>
<evidence type="ECO:0000313" key="1">
    <source>
        <dbReference type="EMBL" id="CEI71676.1"/>
    </source>
</evidence>
<dbReference type="Pfam" id="PF02810">
    <property type="entry name" value="SEC-C"/>
    <property type="match status" value="1"/>
</dbReference>
<dbReference type="RefSeq" id="WP_166504698.1">
    <property type="nucleotide sequence ID" value="NZ_FJTZ01000011.1"/>
</dbReference>
<protein>
    <submittedName>
        <fullName evidence="1">SEC-C motif</fullName>
    </submittedName>
</protein>
<keyword evidence="2" id="KW-1185">Reference proteome</keyword>
<gene>
    <name evidence="1" type="ORF">FRIFI_0122</name>
</gene>
<dbReference type="KEGG" id="rhom:FRIFI_0122"/>
<dbReference type="SUPFAM" id="SSF103642">
    <property type="entry name" value="Sec-C motif"/>
    <property type="match status" value="1"/>
</dbReference>
<name>A0A2P2BMQ7_9FIRM</name>
<dbReference type="Gene3D" id="3.10.450.50">
    <property type="match status" value="1"/>
</dbReference>
<dbReference type="Gene3D" id="1.10.472.10">
    <property type="entry name" value="Cyclin-like"/>
    <property type="match status" value="1"/>
</dbReference>
<accession>A0A2P2BMQ7</accession>